<dbReference type="SUPFAM" id="SSF46689">
    <property type="entry name" value="Homeodomain-like"/>
    <property type="match status" value="1"/>
</dbReference>
<evidence type="ECO:0000259" key="2">
    <source>
        <dbReference type="Pfam" id="PF01498"/>
    </source>
</evidence>
<dbReference type="AlphaFoldDB" id="A0A7D9DHY9"/>
<evidence type="ECO:0000256" key="1">
    <source>
        <dbReference type="SAM" id="MobiDB-lite"/>
    </source>
</evidence>
<dbReference type="GO" id="GO:0015074">
    <property type="term" value="P:DNA integration"/>
    <property type="evidence" value="ECO:0007669"/>
    <property type="project" value="InterPro"/>
</dbReference>
<feature type="compositionally biased region" description="Basic residues" evidence="1">
    <location>
        <begin position="50"/>
        <end position="69"/>
    </location>
</feature>
<gene>
    <name evidence="4" type="ORF">PACLA_8A047547</name>
</gene>
<dbReference type="OrthoDB" id="5988968at2759"/>
<dbReference type="InterPro" id="IPR038717">
    <property type="entry name" value="Tc1-like_DDE_dom"/>
</dbReference>
<feature type="domain" description="Transposase Tc1-like" evidence="2">
    <location>
        <begin position="86"/>
        <end position="141"/>
    </location>
</feature>
<name>A0A7D9DHY9_PARCT</name>
<evidence type="ECO:0000259" key="3">
    <source>
        <dbReference type="Pfam" id="PF13358"/>
    </source>
</evidence>
<feature type="region of interest" description="Disordered" evidence="1">
    <location>
        <begin position="47"/>
        <end position="69"/>
    </location>
</feature>
<dbReference type="InterPro" id="IPR036397">
    <property type="entry name" value="RNaseH_sf"/>
</dbReference>
<dbReference type="GO" id="GO:0006313">
    <property type="term" value="P:DNA transposition"/>
    <property type="evidence" value="ECO:0007669"/>
    <property type="project" value="InterPro"/>
</dbReference>
<dbReference type="Gene3D" id="3.30.420.10">
    <property type="entry name" value="Ribonuclease H-like superfamily/Ribonuclease H"/>
    <property type="match status" value="1"/>
</dbReference>
<dbReference type="InterPro" id="IPR009057">
    <property type="entry name" value="Homeodomain-like_sf"/>
</dbReference>
<evidence type="ECO:0000313" key="4">
    <source>
        <dbReference type="EMBL" id="CAB3986317.1"/>
    </source>
</evidence>
<proteinExistence type="predicted"/>
<feature type="domain" description="Tc1-like transposase DDE" evidence="3">
    <location>
        <begin position="190"/>
        <end position="311"/>
    </location>
</feature>
<evidence type="ECO:0000313" key="5">
    <source>
        <dbReference type="Proteomes" id="UP001152795"/>
    </source>
</evidence>
<accession>A0A7D9DHY9</accession>
<sequence>MAIDHKTKALVYYLSRFQGLSIRQVARECNVSRATVWRISKMDMSNNGCKKTRRETRGRPRKLNKRQERKLRRSIQILREQEGNFTIKRLMENACICRKDVSESTISRFLNKEGYYYLQARKKGLLTKTDMKKRRTFARRMQNEYSHDVWTQDIAFYLDGTGFAYKRNPLDQALAPKGRVWRKRSEGLTPGCTAKGQKTGTGGRVVKLMVAISYDKGVVICKAYDKLDGRYFANIIDENFESMFGTADKSLKRLWLQDGDPSQNSAMARAAMDRANCELLKIPPRSPDLNPIENIFKLVSDALRKQAIRSQITKETYEEFKNRVISTIQSLPLEVINNTIASMPNRVKEIIKRKGQRLRY</sequence>
<dbReference type="InterPro" id="IPR002492">
    <property type="entry name" value="Transposase_Tc1-like"/>
</dbReference>
<dbReference type="Proteomes" id="UP001152795">
    <property type="component" value="Unassembled WGS sequence"/>
</dbReference>
<reference evidence="4" key="1">
    <citation type="submission" date="2020-04" db="EMBL/GenBank/DDBJ databases">
        <authorList>
            <person name="Alioto T."/>
            <person name="Alioto T."/>
            <person name="Gomez Garrido J."/>
        </authorList>
    </citation>
    <scope>NUCLEOTIDE SEQUENCE</scope>
    <source>
        <strain evidence="4">A484AB</strain>
    </source>
</reference>
<keyword evidence="5" id="KW-1185">Reference proteome</keyword>
<dbReference type="GO" id="GO:0003677">
    <property type="term" value="F:DNA binding"/>
    <property type="evidence" value="ECO:0007669"/>
    <property type="project" value="InterPro"/>
</dbReference>
<dbReference type="Pfam" id="PF13358">
    <property type="entry name" value="DDE_3"/>
    <property type="match status" value="1"/>
</dbReference>
<protein>
    <submittedName>
        <fullName evidence="4">Transposable element Tcb1 transposase</fullName>
    </submittedName>
</protein>
<organism evidence="4 5">
    <name type="scientific">Paramuricea clavata</name>
    <name type="common">Red gorgonian</name>
    <name type="synonym">Violescent sea-whip</name>
    <dbReference type="NCBI Taxonomy" id="317549"/>
    <lineage>
        <taxon>Eukaryota</taxon>
        <taxon>Metazoa</taxon>
        <taxon>Cnidaria</taxon>
        <taxon>Anthozoa</taxon>
        <taxon>Octocorallia</taxon>
        <taxon>Malacalcyonacea</taxon>
        <taxon>Plexauridae</taxon>
        <taxon>Paramuricea</taxon>
    </lineage>
</organism>
<dbReference type="Pfam" id="PF01498">
    <property type="entry name" value="HTH_Tnp_Tc3_2"/>
    <property type="match status" value="1"/>
</dbReference>
<dbReference type="EMBL" id="CACRXK020000998">
    <property type="protein sequence ID" value="CAB3986317.1"/>
    <property type="molecule type" value="Genomic_DNA"/>
</dbReference>
<comment type="caution">
    <text evidence="4">The sequence shown here is derived from an EMBL/GenBank/DDBJ whole genome shotgun (WGS) entry which is preliminary data.</text>
</comment>